<proteinExistence type="predicted"/>
<dbReference type="Proteomes" id="UP001177021">
    <property type="component" value="Unassembled WGS sequence"/>
</dbReference>
<comment type="caution">
    <text evidence="1">The sequence shown here is derived from an EMBL/GenBank/DDBJ whole genome shotgun (WGS) entry which is preliminary data.</text>
</comment>
<dbReference type="EMBL" id="CASHSV030000001">
    <property type="protein sequence ID" value="CAJ2631172.1"/>
    <property type="molecule type" value="Genomic_DNA"/>
</dbReference>
<name>A0ACB0IJM0_TRIPR</name>
<organism evidence="1 2">
    <name type="scientific">Trifolium pratense</name>
    <name type="common">Red clover</name>
    <dbReference type="NCBI Taxonomy" id="57577"/>
    <lineage>
        <taxon>Eukaryota</taxon>
        <taxon>Viridiplantae</taxon>
        <taxon>Streptophyta</taxon>
        <taxon>Embryophyta</taxon>
        <taxon>Tracheophyta</taxon>
        <taxon>Spermatophyta</taxon>
        <taxon>Magnoliopsida</taxon>
        <taxon>eudicotyledons</taxon>
        <taxon>Gunneridae</taxon>
        <taxon>Pentapetalae</taxon>
        <taxon>rosids</taxon>
        <taxon>fabids</taxon>
        <taxon>Fabales</taxon>
        <taxon>Fabaceae</taxon>
        <taxon>Papilionoideae</taxon>
        <taxon>50 kb inversion clade</taxon>
        <taxon>NPAAA clade</taxon>
        <taxon>Hologalegina</taxon>
        <taxon>IRL clade</taxon>
        <taxon>Trifolieae</taxon>
        <taxon>Trifolium</taxon>
    </lineage>
</organism>
<evidence type="ECO:0000313" key="2">
    <source>
        <dbReference type="Proteomes" id="UP001177021"/>
    </source>
</evidence>
<protein>
    <submittedName>
        <fullName evidence="1">Uncharacterized protein</fullName>
    </submittedName>
</protein>
<keyword evidence="2" id="KW-1185">Reference proteome</keyword>
<gene>
    <name evidence="1" type="ORF">MILVUS5_LOCUS2791</name>
</gene>
<reference evidence="1" key="1">
    <citation type="submission" date="2023-10" db="EMBL/GenBank/DDBJ databases">
        <authorList>
            <person name="Rodriguez Cubillos JULIANA M."/>
            <person name="De Vega J."/>
        </authorList>
    </citation>
    <scope>NUCLEOTIDE SEQUENCE</scope>
</reference>
<evidence type="ECO:0000313" key="1">
    <source>
        <dbReference type="EMBL" id="CAJ2631172.1"/>
    </source>
</evidence>
<accession>A0ACB0IJM0</accession>
<sequence>MSRNNDEREEEEEAFRRVKIERLNANDNAPEDHQDSSSRRIIRSEFLKLKSLINEKKDDLMNTDSDKFDSILHEFDKLHDKVKRPREQVADAEALLDLTHNLLGSVKSLVNEGVTPSQFVSSLLKHYAHPPNTSIHWQKLGIAVSPIFLTVHAPSTMLGPMENQLKQRKAIMPRKRAPRATTTARPEQLDDAVGGEKTDTDKNMSIMFNILREKKRVQLEHLILNRFSFAQTVENLFALSFLVKDGRAEIIMDKNRVHYVAPKNAPAANSVMSKEVSYTHFVFRYDFNDWKIMKDVVAEGEELMPHRIQYSNMVNSPAETSGDNSQQAAAVTPIRKISRNRGRVLQEEVVVEESPECSDEHFSRAAAIRRCKRKLP</sequence>